<name>Q0TXR9_PHANO</name>
<dbReference type="Proteomes" id="UP000001055">
    <property type="component" value="Unassembled WGS sequence"/>
</dbReference>
<dbReference type="KEGG" id="pno:SNOG_15545"/>
<dbReference type="AlphaFoldDB" id="Q0TXR9"/>
<gene>
    <name evidence="1" type="ORF">SNOG_15545</name>
</gene>
<dbReference type="EMBL" id="CH445363">
    <property type="protein sequence ID" value="EAT76920.1"/>
    <property type="molecule type" value="Genomic_DNA"/>
</dbReference>
<evidence type="ECO:0000313" key="2">
    <source>
        <dbReference type="Proteomes" id="UP000001055"/>
    </source>
</evidence>
<organism evidence="1 2">
    <name type="scientific">Phaeosphaeria nodorum (strain SN15 / ATCC MYA-4574 / FGSC 10173)</name>
    <name type="common">Glume blotch fungus</name>
    <name type="synonym">Parastagonospora nodorum</name>
    <dbReference type="NCBI Taxonomy" id="321614"/>
    <lineage>
        <taxon>Eukaryota</taxon>
        <taxon>Fungi</taxon>
        <taxon>Dikarya</taxon>
        <taxon>Ascomycota</taxon>
        <taxon>Pezizomycotina</taxon>
        <taxon>Dothideomycetes</taxon>
        <taxon>Pleosporomycetidae</taxon>
        <taxon>Pleosporales</taxon>
        <taxon>Pleosporineae</taxon>
        <taxon>Phaeosphaeriaceae</taxon>
        <taxon>Parastagonospora</taxon>
    </lineage>
</organism>
<evidence type="ECO:0000313" key="1">
    <source>
        <dbReference type="EMBL" id="EAT76920.1"/>
    </source>
</evidence>
<proteinExistence type="predicted"/>
<dbReference type="InParanoid" id="Q0TXR9"/>
<dbReference type="RefSeq" id="XP_001805690.1">
    <property type="nucleotide sequence ID" value="XM_001805638.1"/>
</dbReference>
<accession>Q0TXR9</accession>
<dbReference type="GeneID" id="5982622"/>
<reference evidence="2" key="1">
    <citation type="journal article" date="2007" name="Plant Cell">
        <title>Dothideomycete-plant interactions illuminated by genome sequencing and EST analysis of the wheat pathogen Stagonospora nodorum.</title>
        <authorList>
            <person name="Hane J.K."/>
            <person name="Lowe R.G."/>
            <person name="Solomon P.S."/>
            <person name="Tan K.C."/>
            <person name="Schoch C.L."/>
            <person name="Spatafora J.W."/>
            <person name="Crous P.W."/>
            <person name="Kodira C."/>
            <person name="Birren B.W."/>
            <person name="Galagan J.E."/>
            <person name="Torriani S.F."/>
            <person name="McDonald B.A."/>
            <person name="Oliver R.P."/>
        </authorList>
    </citation>
    <scope>NUCLEOTIDE SEQUENCE [LARGE SCALE GENOMIC DNA]</scope>
    <source>
        <strain evidence="2">SN15 / ATCC MYA-4574 / FGSC 10173</strain>
    </source>
</reference>
<sequence>MSFAQGQSLRLHLGANVDAACAWHACGKRQASPLQSDACAIYVMFPRQRLNGKGCVQVKNRGHGPPR</sequence>
<protein>
    <submittedName>
        <fullName evidence="1">Uncharacterized protein</fullName>
    </submittedName>
</protein>